<dbReference type="EMBL" id="ANOH01000120">
    <property type="protein sequence ID" value="EMI56845.1"/>
    <property type="molecule type" value="Genomic_DNA"/>
</dbReference>
<comment type="caution">
    <text evidence="7">The sequence shown here is derived from an EMBL/GenBank/DDBJ whole genome shotgun (WGS) entry which is preliminary data.</text>
</comment>
<feature type="transmembrane region" description="Helical" evidence="6">
    <location>
        <begin position="135"/>
        <end position="153"/>
    </location>
</feature>
<evidence type="ECO:0000313" key="7">
    <source>
        <dbReference type="EMBL" id="EMI56845.1"/>
    </source>
</evidence>
<feature type="transmembrane region" description="Helical" evidence="6">
    <location>
        <begin position="24"/>
        <end position="41"/>
    </location>
</feature>
<keyword evidence="2" id="KW-1003">Cell membrane</keyword>
<feature type="transmembrane region" description="Helical" evidence="6">
    <location>
        <begin position="62"/>
        <end position="95"/>
    </location>
</feature>
<organism evidence="7 8">
    <name type="scientific">Rhodopirellula sallentina SM41</name>
    <dbReference type="NCBI Taxonomy" id="1263870"/>
    <lineage>
        <taxon>Bacteria</taxon>
        <taxon>Pseudomonadati</taxon>
        <taxon>Planctomycetota</taxon>
        <taxon>Planctomycetia</taxon>
        <taxon>Pirellulales</taxon>
        <taxon>Pirellulaceae</taxon>
        <taxon>Rhodopirellula</taxon>
    </lineage>
</organism>
<evidence type="ECO:0000256" key="5">
    <source>
        <dbReference type="ARBA" id="ARBA00023136"/>
    </source>
</evidence>
<dbReference type="AlphaFoldDB" id="M5U5W9"/>
<protein>
    <submittedName>
        <fullName evidence="7">Monosaccharide-transporting ATPase</fullName>
    </submittedName>
</protein>
<evidence type="ECO:0000256" key="6">
    <source>
        <dbReference type="SAM" id="Phobius"/>
    </source>
</evidence>
<keyword evidence="4 6" id="KW-1133">Transmembrane helix</keyword>
<evidence type="ECO:0000256" key="3">
    <source>
        <dbReference type="ARBA" id="ARBA00022692"/>
    </source>
</evidence>
<dbReference type="GO" id="GO:0022857">
    <property type="term" value="F:transmembrane transporter activity"/>
    <property type="evidence" value="ECO:0007669"/>
    <property type="project" value="InterPro"/>
</dbReference>
<feature type="transmembrane region" description="Helical" evidence="6">
    <location>
        <begin position="266"/>
        <end position="297"/>
    </location>
</feature>
<dbReference type="PANTHER" id="PTHR32196:SF63">
    <property type="entry name" value="INNER MEMBRANE ABC TRANSPORTER PERMEASE PROTEIN YJFF"/>
    <property type="match status" value="1"/>
</dbReference>
<evidence type="ECO:0000256" key="4">
    <source>
        <dbReference type="ARBA" id="ARBA00022989"/>
    </source>
</evidence>
<dbReference type="CDD" id="cd06579">
    <property type="entry name" value="TM_PBP1_transp_AraH_like"/>
    <property type="match status" value="1"/>
</dbReference>
<evidence type="ECO:0000256" key="2">
    <source>
        <dbReference type="ARBA" id="ARBA00022475"/>
    </source>
</evidence>
<name>M5U5W9_9BACT</name>
<proteinExistence type="predicted"/>
<dbReference type="NCBIfam" id="NF008630">
    <property type="entry name" value="PRK11618.1"/>
    <property type="match status" value="1"/>
</dbReference>
<sequence length="332" mass="34860">MSGNESNANQGSGNTRGSLLPKKWIPLLVTAVVFVLLFASASMRFEGFASMYVVADLFSENAFLGITAIGMTFVILSGGIDLSVGSVIGFTSILVASLITDYGMSPWIVWAIALTLGTTLGAAMGTLIHVYRLPAFLVTLGGLFFARGMAFHVKPEAVQIDHPVYDRLGDVAIPIGGGAELGIPPLIFLSLFVIALVVAHYTRFGRNVYAIGGDEESAVLMGLPVGKTKILVYTVNGFLSALAGITMTLYMDSGNPINATALELDAIAVVVIGGTLLTGGVGYVAGTLLGLLIYATIYQVTFFASLRSSLATIAIGMLLLGFIVLQKVVHRD</sequence>
<feature type="transmembrane region" description="Helical" evidence="6">
    <location>
        <begin position="173"/>
        <end position="199"/>
    </location>
</feature>
<dbReference type="PANTHER" id="PTHR32196">
    <property type="entry name" value="ABC TRANSPORTER PERMEASE PROTEIN YPHD-RELATED-RELATED"/>
    <property type="match status" value="1"/>
</dbReference>
<evidence type="ECO:0000256" key="1">
    <source>
        <dbReference type="ARBA" id="ARBA00004651"/>
    </source>
</evidence>
<evidence type="ECO:0000313" key="8">
    <source>
        <dbReference type="Proteomes" id="UP000011885"/>
    </source>
</evidence>
<feature type="transmembrane region" description="Helical" evidence="6">
    <location>
        <begin position="107"/>
        <end position="128"/>
    </location>
</feature>
<dbReference type="GO" id="GO:0005886">
    <property type="term" value="C:plasma membrane"/>
    <property type="evidence" value="ECO:0007669"/>
    <property type="project" value="UniProtKB-SubCell"/>
</dbReference>
<accession>M5U5W9</accession>
<keyword evidence="8" id="KW-1185">Reference proteome</keyword>
<dbReference type="Proteomes" id="UP000011885">
    <property type="component" value="Unassembled WGS sequence"/>
</dbReference>
<dbReference type="RefSeq" id="WP_008676323.1">
    <property type="nucleotide sequence ID" value="NZ_ANOH01000120.1"/>
</dbReference>
<gene>
    <name evidence="7" type="ORF">RSSM_01691</name>
</gene>
<feature type="transmembrane region" description="Helical" evidence="6">
    <location>
        <begin position="309"/>
        <end position="329"/>
    </location>
</feature>
<feature type="transmembrane region" description="Helical" evidence="6">
    <location>
        <begin position="230"/>
        <end position="251"/>
    </location>
</feature>
<reference evidence="7 8" key="1">
    <citation type="journal article" date="2013" name="Mar. Genomics">
        <title>Expression of sulfatases in Rhodopirellula baltica and the diversity of sulfatases in the genus Rhodopirellula.</title>
        <authorList>
            <person name="Wegner C.E."/>
            <person name="Richter-Heitmann T."/>
            <person name="Klindworth A."/>
            <person name="Klockow C."/>
            <person name="Richter M."/>
            <person name="Achstetter T."/>
            <person name="Glockner F.O."/>
            <person name="Harder J."/>
        </authorList>
    </citation>
    <scope>NUCLEOTIDE SEQUENCE [LARGE SCALE GENOMIC DNA]</scope>
    <source>
        <strain evidence="7 8">SM41</strain>
    </source>
</reference>
<keyword evidence="5 6" id="KW-0472">Membrane</keyword>
<comment type="subcellular location">
    <subcellularLocation>
        <location evidence="1">Cell membrane</location>
        <topology evidence="1">Multi-pass membrane protein</topology>
    </subcellularLocation>
</comment>
<keyword evidence="3 6" id="KW-0812">Transmembrane</keyword>
<dbReference type="InterPro" id="IPR001851">
    <property type="entry name" value="ABC_transp_permease"/>
</dbReference>
<dbReference type="PATRIC" id="fig|1263870.3.peg.1812"/>
<dbReference type="Pfam" id="PF02653">
    <property type="entry name" value="BPD_transp_2"/>
    <property type="match status" value="1"/>
</dbReference>